<name>A0A417Y196_9ACTN</name>
<dbReference type="AlphaFoldDB" id="A0A417Y196"/>
<proteinExistence type="predicted"/>
<dbReference type="RefSeq" id="WP_118925843.1">
    <property type="nucleotide sequence ID" value="NZ_QXGH01000017.1"/>
</dbReference>
<reference evidence="1 2" key="1">
    <citation type="submission" date="2018-09" db="EMBL/GenBank/DDBJ databases">
        <title>Genome sequencing of Nocardioides immobilis CCTCC AB 2017083 for comparison to Nocardioides silvaticus.</title>
        <authorList>
            <person name="Li C."/>
            <person name="Wang G."/>
        </authorList>
    </citation>
    <scope>NUCLEOTIDE SEQUENCE [LARGE SCALE GENOMIC DNA]</scope>
    <source>
        <strain evidence="1 2">CCTCC AB 2017083</strain>
    </source>
</reference>
<accession>A0A417Y196</accession>
<organism evidence="1 2">
    <name type="scientific">Nocardioides immobilis</name>
    <dbReference type="NCBI Taxonomy" id="2049295"/>
    <lineage>
        <taxon>Bacteria</taxon>
        <taxon>Bacillati</taxon>
        <taxon>Actinomycetota</taxon>
        <taxon>Actinomycetes</taxon>
        <taxon>Propionibacteriales</taxon>
        <taxon>Nocardioidaceae</taxon>
        <taxon>Nocardioides</taxon>
    </lineage>
</organism>
<protein>
    <submittedName>
        <fullName evidence="1">Uncharacterized protein</fullName>
    </submittedName>
</protein>
<comment type="caution">
    <text evidence="1">The sequence shown here is derived from an EMBL/GenBank/DDBJ whole genome shotgun (WGS) entry which is preliminary data.</text>
</comment>
<evidence type="ECO:0000313" key="2">
    <source>
        <dbReference type="Proteomes" id="UP000283644"/>
    </source>
</evidence>
<dbReference type="OrthoDB" id="6099217at2"/>
<gene>
    <name evidence="1" type="ORF">D0Z08_13930</name>
</gene>
<sequence length="283" mass="31241">MAYASARDLADQWVARAADDPIARRQLMIRLYNGPRGAGPTHLPFRRAALAFLDWQVRRGVLAPGTGSPWWRAMNASLLHDGCEAFAISAGVAGEPSTSAVAAALDFIHRPDAVTWYRAHNLSIVGAYLAHRDLAETENRVERFFLNLVLLRVLYAHAMVAHPRLALGRLAFLAPRLGDPRLGMTSVFLSLSRTLPDSYPLAGGLEAYVRREHTVGRVLDIGVIQPRMRAVYDWAAVELDEPRVASLLSDTGIPSYAWDPADAEHWQPAPTRLARLARWAVPS</sequence>
<dbReference type="EMBL" id="QXGH01000017">
    <property type="protein sequence ID" value="RHW26430.1"/>
    <property type="molecule type" value="Genomic_DNA"/>
</dbReference>
<keyword evidence="2" id="KW-1185">Reference proteome</keyword>
<dbReference type="Proteomes" id="UP000283644">
    <property type="component" value="Unassembled WGS sequence"/>
</dbReference>
<evidence type="ECO:0000313" key="1">
    <source>
        <dbReference type="EMBL" id="RHW26430.1"/>
    </source>
</evidence>